<dbReference type="GO" id="GO:0005525">
    <property type="term" value="F:GTP binding"/>
    <property type="evidence" value="ECO:0007669"/>
    <property type="project" value="InterPro"/>
</dbReference>
<comment type="caution">
    <text evidence="5">The sequence shown here is derived from an EMBL/GenBank/DDBJ whole genome shotgun (WGS) entry which is preliminary data.</text>
</comment>
<dbReference type="SMART" id="SM00173">
    <property type="entry name" value="RAS"/>
    <property type="match status" value="1"/>
</dbReference>
<dbReference type="EMBL" id="JARQWQ010000004">
    <property type="protein sequence ID" value="KAK2572252.1"/>
    <property type="molecule type" value="Genomic_DNA"/>
</dbReference>
<dbReference type="PANTHER" id="PTHR45704">
    <property type="entry name" value="RAS-LIKE FAMILY MEMBER 11"/>
    <property type="match status" value="1"/>
</dbReference>
<keyword evidence="3" id="KW-0378">Hydrolase</keyword>
<name>A0AAD9VFN7_ACRCE</name>
<gene>
    <name evidence="5" type="ORF">P5673_002470</name>
</gene>
<dbReference type="PROSITE" id="PS51421">
    <property type="entry name" value="RAS"/>
    <property type="match status" value="1"/>
</dbReference>
<reference evidence="5" key="2">
    <citation type="journal article" date="2023" name="Science">
        <title>Genomic signatures of disease resistance in endangered staghorn corals.</title>
        <authorList>
            <person name="Vollmer S.V."/>
            <person name="Selwyn J.D."/>
            <person name="Despard B.A."/>
            <person name="Roesel C.L."/>
        </authorList>
    </citation>
    <scope>NUCLEOTIDE SEQUENCE</scope>
    <source>
        <strain evidence="5">K2</strain>
    </source>
</reference>
<dbReference type="InterPro" id="IPR027417">
    <property type="entry name" value="P-loop_NTPase"/>
</dbReference>
<sequence>MRRRKTSHQPNFKAVKVVVLGQDGVGKSALIVRFLTRRFITEYHRTLESTWRHHMEVDNEYNSQTKLDSCFLGGDIFLVLYSITDRASFEEAKRIGRQIRERRRTNVHSLILIGTKRDLGHLREVGETEGSHLSGELECSFYEISVSCCDGYKEVSDMLCGSVKQFLRNEKNGAQTDKRNQSYSLLKMKEGIIKRTGSFRKKSISF</sequence>
<evidence type="ECO:0000256" key="2">
    <source>
        <dbReference type="ARBA" id="ARBA00011984"/>
    </source>
</evidence>
<evidence type="ECO:0000256" key="3">
    <source>
        <dbReference type="ARBA" id="ARBA00022801"/>
    </source>
</evidence>
<keyword evidence="6" id="KW-1185">Reference proteome</keyword>
<evidence type="ECO:0000256" key="1">
    <source>
        <dbReference type="ARBA" id="ARBA00008344"/>
    </source>
</evidence>
<comment type="similarity">
    <text evidence="1">Belongs to the small GTPase superfamily. Ras family.</text>
</comment>
<dbReference type="SUPFAM" id="SSF52540">
    <property type="entry name" value="P-loop containing nucleoside triphosphate hydrolases"/>
    <property type="match status" value="1"/>
</dbReference>
<dbReference type="Pfam" id="PF00071">
    <property type="entry name" value="Ras"/>
    <property type="match status" value="1"/>
</dbReference>
<dbReference type="Gene3D" id="3.40.50.300">
    <property type="entry name" value="P-loop containing nucleotide triphosphate hydrolases"/>
    <property type="match status" value="1"/>
</dbReference>
<protein>
    <recommendedName>
        <fullName evidence="2">small monomeric GTPase</fullName>
        <ecNumber evidence="2">3.6.5.2</ecNumber>
    </recommendedName>
</protein>
<dbReference type="InterPro" id="IPR051065">
    <property type="entry name" value="Ras-related_GTPase"/>
</dbReference>
<organism evidence="5 6">
    <name type="scientific">Acropora cervicornis</name>
    <name type="common">Staghorn coral</name>
    <dbReference type="NCBI Taxonomy" id="6130"/>
    <lineage>
        <taxon>Eukaryota</taxon>
        <taxon>Metazoa</taxon>
        <taxon>Cnidaria</taxon>
        <taxon>Anthozoa</taxon>
        <taxon>Hexacorallia</taxon>
        <taxon>Scleractinia</taxon>
        <taxon>Astrocoeniina</taxon>
        <taxon>Acroporidae</taxon>
        <taxon>Acropora</taxon>
    </lineage>
</organism>
<evidence type="ECO:0000313" key="6">
    <source>
        <dbReference type="Proteomes" id="UP001249851"/>
    </source>
</evidence>
<dbReference type="InterPro" id="IPR001806">
    <property type="entry name" value="Small_GTPase"/>
</dbReference>
<reference evidence="5" key="1">
    <citation type="journal article" date="2023" name="G3 (Bethesda)">
        <title>Whole genome assembly and annotation of the endangered Caribbean coral Acropora cervicornis.</title>
        <authorList>
            <person name="Selwyn J.D."/>
            <person name="Vollmer S.V."/>
        </authorList>
    </citation>
    <scope>NUCLEOTIDE SEQUENCE</scope>
    <source>
        <strain evidence="5">K2</strain>
    </source>
</reference>
<dbReference type="AlphaFoldDB" id="A0AAD9VFN7"/>
<evidence type="ECO:0000313" key="5">
    <source>
        <dbReference type="EMBL" id="KAK2572252.1"/>
    </source>
</evidence>
<proteinExistence type="inferred from homology"/>
<dbReference type="SMART" id="SM00175">
    <property type="entry name" value="RAB"/>
    <property type="match status" value="1"/>
</dbReference>
<dbReference type="EC" id="3.6.5.2" evidence="2"/>
<dbReference type="GO" id="GO:0003925">
    <property type="term" value="F:G protein activity"/>
    <property type="evidence" value="ECO:0007669"/>
    <property type="project" value="UniProtKB-EC"/>
</dbReference>
<dbReference type="PROSITE" id="PS51419">
    <property type="entry name" value="RAB"/>
    <property type="match status" value="1"/>
</dbReference>
<dbReference type="Proteomes" id="UP001249851">
    <property type="component" value="Unassembled WGS sequence"/>
</dbReference>
<comment type="catalytic activity">
    <reaction evidence="4">
        <text>GTP + H2O = GDP + phosphate + H(+)</text>
        <dbReference type="Rhea" id="RHEA:19669"/>
        <dbReference type="ChEBI" id="CHEBI:15377"/>
        <dbReference type="ChEBI" id="CHEBI:15378"/>
        <dbReference type="ChEBI" id="CHEBI:37565"/>
        <dbReference type="ChEBI" id="CHEBI:43474"/>
        <dbReference type="ChEBI" id="CHEBI:58189"/>
        <dbReference type="EC" id="3.6.5.2"/>
    </reaction>
</comment>
<evidence type="ECO:0000256" key="4">
    <source>
        <dbReference type="ARBA" id="ARBA00048098"/>
    </source>
</evidence>
<accession>A0AAD9VFN7</accession>
<dbReference type="PRINTS" id="PR00449">
    <property type="entry name" value="RASTRNSFRMNG"/>
</dbReference>